<organism evidence="5 6">
    <name type="scientific">Clavelina lepadiformis</name>
    <name type="common">Light-bulb sea squirt</name>
    <name type="synonym">Ascidia lepadiformis</name>
    <dbReference type="NCBI Taxonomy" id="159417"/>
    <lineage>
        <taxon>Eukaryota</taxon>
        <taxon>Metazoa</taxon>
        <taxon>Chordata</taxon>
        <taxon>Tunicata</taxon>
        <taxon>Ascidiacea</taxon>
        <taxon>Aplousobranchia</taxon>
        <taxon>Clavelinidae</taxon>
        <taxon>Clavelina</taxon>
    </lineage>
</organism>
<gene>
    <name evidence="5" type="ORF">CVLEPA_LOCUS5179</name>
</gene>
<dbReference type="InterPro" id="IPR017246">
    <property type="entry name" value="Snapin"/>
</dbReference>
<keyword evidence="2 4" id="KW-0175">Coiled coil</keyword>
<proteinExistence type="inferred from homology"/>
<comment type="similarity">
    <text evidence="1">Belongs to the SNAPIN family.</text>
</comment>
<evidence type="ECO:0000256" key="3">
    <source>
        <dbReference type="ARBA" id="ARBA00033330"/>
    </source>
</evidence>
<evidence type="ECO:0000256" key="4">
    <source>
        <dbReference type="SAM" id="Coils"/>
    </source>
</evidence>
<sequence length="128" mass="14431">MAKKDDISCNINSGLFEILKPAVEKIDDNVRSVQQSQRELQEKIDAVSAELQRIGEKQPATVNLEPYIKKLISTKRRVVLISNIVQNVQDRLTRLQKSAEAETLRKQAHVQAQNALIGVTQSLNVKKE</sequence>
<feature type="coiled-coil region" evidence="4">
    <location>
        <begin position="23"/>
        <end position="57"/>
    </location>
</feature>
<evidence type="ECO:0000256" key="1">
    <source>
        <dbReference type="ARBA" id="ARBA00006111"/>
    </source>
</evidence>
<dbReference type="EMBL" id="CAWYQH010000024">
    <property type="protein sequence ID" value="CAK8675619.1"/>
    <property type="molecule type" value="Genomic_DNA"/>
</dbReference>
<name>A0ABP0FAZ2_CLALP</name>
<comment type="caution">
    <text evidence="5">The sequence shown here is derived from an EMBL/GenBank/DDBJ whole genome shotgun (WGS) entry which is preliminary data.</text>
</comment>
<dbReference type="PANTHER" id="PTHR31305:SF2">
    <property type="entry name" value="SNARE-ASSOCIATED PROTEIN SNAPIN"/>
    <property type="match status" value="1"/>
</dbReference>
<protein>
    <recommendedName>
        <fullName evidence="3">Biogenesis of lysosome-related organelles complex 1 subunit 7</fullName>
    </recommendedName>
</protein>
<dbReference type="Proteomes" id="UP001642483">
    <property type="component" value="Unassembled WGS sequence"/>
</dbReference>
<reference evidence="5 6" key="1">
    <citation type="submission" date="2024-02" db="EMBL/GenBank/DDBJ databases">
        <authorList>
            <person name="Daric V."/>
            <person name="Darras S."/>
        </authorList>
    </citation>
    <scope>NUCLEOTIDE SEQUENCE [LARGE SCALE GENOMIC DNA]</scope>
</reference>
<accession>A0ABP0FAZ2</accession>
<evidence type="ECO:0000256" key="2">
    <source>
        <dbReference type="ARBA" id="ARBA00023054"/>
    </source>
</evidence>
<dbReference type="InterPro" id="IPR028119">
    <property type="entry name" value="Snapin/Pallidin/Snn1"/>
</dbReference>
<keyword evidence="6" id="KW-1185">Reference proteome</keyword>
<evidence type="ECO:0000313" key="5">
    <source>
        <dbReference type="EMBL" id="CAK8675619.1"/>
    </source>
</evidence>
<evidence type="ECO:0000313" key="6">
    <source>
        <dbReference type="Proteomes" id="UP001642483"/>
    </source>
</evidence>
<dbReference type="PANTHER" id="PTHR31305">
    <property type="entry name" value="SNARE-ASSOCIATED PROTEIN SNAPIN"/>
    <property type="match status" value="1"/>
</dbReference>
<dbReference type="Pfam" id="PF14712">
    <property type="entry name" value="Snapin_Pallidin"/>
    <property type="match status" value="1"/>
</dbReference>